<dbReference type="EMBL" id="QYUM01000003">
    <property type="protein sequence ID" value="RJF90678.1"/>
    <property type="molecule type" value="Genomic_DNA"/>
</dbReference>
<proteinExistence type="inferred from homology"/>
<comment type="caution">
    <text evidence="3">The sequence shown here is derived from an EMBL/GenBank/DDBJ whole genome shotgun (WGS) entry which is preliminary data.</text>
</comment>
<dbReference type="OrthoDB" id="9786360at2"/>
<protein>
    <submittedName>
        <fullName evidence="3">SDR family oxidoreductase</fullName>
    </submittedName>
</protein>
<evidence type="ECO:0000256" key="2">
    <source>
        <dbReference type="ARBA" id="ARBA00023002"/>
    </source>
</evidence>
<dbReference type="InterPro" id="IPR002347">
    <property type="entry name" value="SDR_fam"/>
</dbReference>
<dbReference type="AlphaFoldDB" id="A0A418WKZ3"/>
<evidence type="ECO:0000313" key="3">
    <source>
        <dbReference type="EMBL" id="RJF90678.1"/>
    </source>
</evidence>
<organism evidence="3 4">
    <name type="scientific">Sphingomonas cavernae</name>
    <dbReference type="NCBI Taxonomy" id="2320861"/>
    <lineage>
        <taxon>Bacteria</taxon>
        <taxon>Pseudomonadati</taxon>
        <taxon>Pseudomonadota</taxon>
        <taxon>Alphaproteobacteria</taxon>
        <taxon>Sphingomonadales</taxon>
        <taxon>Sphingomonadaceae</taxon>
        <taxon>Sphingomonas</taxon>
    </lineage>
</organism>
<evidence type="ECO:0000256" key="1">
    <source>
        <dbReference type="ARBA" id="ARBA00006484"/>
    </source>
</evidence>
<keyword evidence="4" id="KW-1185">Reference proteome</keyword>
<dbReference type="RefSeq" id="WP_119762065.1">
    <property type="nucleotide sequence ID" value="NZ_QYUM01000003.1"/>
</dbReference>
<dbReference type="Proteomes" id="UP000286100">
    <property type="component" value="Unassembled WGS sequence"/>
</dbReference>
<dbReference type="Pfam" id="PF13561">
    <property type="entry name" value="adh_short_C2"/>
    <property type="match status" value="1"/>
</dbReference>
<dbReference type="GO" id="GO:0016491">
    <property type="term" value="F:oxidoreductase activity"/>
    <property type="evidence" value="ECO:0007669"/>
    <property type="project" value="UniProtKB-KW"/>
</dbReference>
<accession>A0A418WKZ3</accession>
<keyword evidence="2" id="KW-0560">Oxidoreductase</keyword>
<gene>
    <name evidence="3" type="ORF">D3876_10730</name>
</gene>
<dbReference type="PANTHER" id="PTHR43639">
    <property type="entry name" value="OXIDOREDUCTASE, SHORT-CHAIN DEHYDROGENASE/REDUCTASE FAMILY (AFU_ORTHOLOGUE AFUA_5G02870)"/>
    <property type="match status" value="1"/>
</dbReference>
<dbReference type="Gene3D" id="3.40.50.720">
    <property type="entry name" value="NAD(P)-binding Rossmann-like Domain"/>
    <property type="match status" value="1"/>
</dbReference>
<name>A0A418WKZ3_9SPHN</name>
<reference evidence="3 4" key="1">
    <citation type="submission" date="2018-09" db="EMBL/GenBank/DDBJ databases">
        <authorList>
            <person name="Zhu H."/>
        </authorList>
    </citation>
    <scope>NUCLEOTIDE SEQUENCE [LARGE SCALE GENOMIC DNA]</scope>
    <source>
        <strain evidence="3 4">K2R01-6</strain>
    </source>
</reference>
<comment type="similarity">
    <text evidence="1">Belongs to the short-chain dehydrogenases/reductases (SDR) family.</text>
</comment>
<dbReference type="SUPFAM" id="SSF51735">
    <property type="entry name" value="NAD(P)-binding Rossmann-fold domains"/>
    <property type="match status" value="1"/>
</dbReference>
<dbReference type="PANTHER" id="PTHR43639:SF1">
    <property type="entry name" value="SHORT-CHAIN DEHYDROGENASE_REDUCTASE FAMILY PROTEIN"/>
    <property type="match status" value="1"/>
</dbReference>
<sequence length="254" mass="26412">MKLALVTGGCHRVGAAISARLAEAGWAIALHGRHAAEPDAPLLARLERSGSAWHGFAADLADQNQLAALVGQVIDHFGAAPTLLVNNASIFGDDDVATMTLDTLTAHFTVNTAAPALLAREVAARAAEGEPAVIINILDQRIRHPGGDQASYTISKLALAGATEMLARALAPHARVCGVAPGLTLPTDDYLPAQMTAIRAEMPLGLLPDPDDIADAVLYLARARATTGQVIYVDGGANLAAFERDFIYLGAEEG</sequence>
<dbReference type="InterPro" id="IPR036291">
    <property type="entry name" value="NAD(P)-bd_dom_sf"/>
</dbReference>
<dbReference type="PRINTS" id="PR00081">
    <property type="entry name" value="GDHRDH"/>
</dbReference>
<evidence type="ECO:0000313" key="4">
    <source>
        <dbReference type="Proteomes" id="UP000286100"/>
    </source>
</evidence>